<dbReference type="PANTHER" id="PTHR10357:SF210">
    <property type="entry name" value="MALTODEXTRIN GLUCOSIDASE"/>
    <property type="match status" value="1"/>
</dbReference>
<name>A0A6N8I3P0_9FIRM</name>
<evidence type="ECO:0000256" key="4">
    <source>
        <dbReference type="SAM" id="MobiDB-lite"/>
    </source>
</evidence>
<dbReference type="AlphaFoldDB" id="A0A6N8I3P0"/>
<dbReference type="Proteomes" id="UP000469440">
    <property type="component" value="Unassembled WGS sequence"/>
</dbReference>
<feature type="domain" description="Glycosyl hydrolase family 13 catalytic" evidence="5">
    <location>
        <begin position="135"/>
        <end position="491"/>
    </location>
</feature>
<evidence type="ECO:0000313" key="6">
    <source>
        <dbReference type="EMBL" id="MVB12555.1"/>
    </source>
</evidence>
<dbReference type="Gene3D" id="3.20.20.80">
    <property type="entry name" value="Glycosidases"/>
    <property type="match status" value="1"/>
</dbReference>
<evidence type="ECO:0000313" key="7">
    <source>
        <dbReference type="Proteomes" id="UP000469440"/>
    </source>
</evidence>
<dbReference type="CDD" id="cd02857">
    <property type="entry name" value="E_set_CDase_PDE_N"/>
    <property type="match status" value="1"/>
</dbReference>
<dbReference type="SUPFAM" id="SSF81296">
    <property type="entry name" value="E set domains"/>
    <property type="match status" value="1"/>
</dbReference>
<dbReference type="Pfam" id="PF02903">
    <property type="entry name" value="Alpha-amylase_N"/>
    <property type="match status" value="1"/>
</dbReference>
<dbReference type="PANTHER" id="PTHR10357">
    <property type="entry name" value="ALPHA-AMYLASE FAMILY MEMBER"/>
    <property type="match status" value="1"/>
</dbReference>
<dbReference type="RefSeq" id="WP_166525170.1">
    <property type="nucleotide sequence ID" value="NZ_VWXL01000100.1"/>
</dbReference>
<dbReference type="InterPro" id="IPR045857">
    <property type="entry name" value="O16G_dom_2"/>
</dbReference>
<dbReference type="CDD" id="cd11338">
    <property type="entry name" value="AmyAc_CMD"/>
    <property type="match status" value="1"/>
</dbReference>
<dbReference type="GO" id="GO:0031216">
    <property type="term" value="F:neopullulanase activity"/>
    <property type="evidence" value="ECO:0007669"/>
    <property type="project" value="UniProtKB-EC"/>
</dbReference>
<dbReference type="Gene3D" id="2.60.40.1180">
    <property type="entry name" value="Golgi alpha-mannosidase II"/>
    <property type="match status" value="1"/>
</dbReference>
<dbReference type="InterPro" id="IPR017853">
    <property type="entry name" value="GH"/>
</dbReference>
<dbReference type="InterPro" id="IPR006047">
    <property type="entry name" value="GH13_cat_dom"/>
</dbReference>
<dbReference type="InterPro" id="IPR013783">
    <property type="entry name" value="Ig-like_fold"/>
</dbReference>
<dbReference type="Gene3D" id="2.60.40.10">
    <property type="entry name" value="Immunoglobulins"/>
    <property type="match status" value="1"/>
</dbReference>
<dbReference type="InterPro" id="IPR004185">
    <property type="entry name" value="Glyco_hydro_13_lg-like_dom"/>
</dbReference>
<feature type="region of interest" description="Disordered" evidence="4">
    <location>
        <begin position="144"/>
        <end position="163"/>
    </location>
</feature>
<keyword evidence="2 6" id="KW-0378">Hydrolase</keyword>
<dbReference type="SUPFAM" id="SSF51445">
    <property type="entry name" value="(Trans)glycosidases"/>
    <property type="match status" value="1"/>
</dbReference>
<dbReference type="GO" id="GO:0005975">
    <property type="term" value="P:carbohydrate metabolic process"/>
    <property type="evidence" value="ECO:0007669"/>
    <property type="project" value="InterPro"/>
</dbReference>
<gene>
    <name evidence="6" type="primary">tvaII</name>
    <name evidence="6" type="ORF">CAFE_32960</name>
</gene>
<evidence type="ECO:0000256" key="2">
    <source>
        <dbReference type="ARBA" id="ARBA00022801"/>
    </source>
</evidence>
<organism evidence="6 7">
    <name type="scientific">Caproicibacter fermentans</name>
    <dbReference type="NCBI Taxonomy" id="2576756"/>
    <lineage>
        <taxon>Bacteria</taxon>
        <taxon>Bacillati</taxon>
        <taxon>Bacillota</taxon>
        <taxon>Clostridia</taxon>
        <taxon>Eubacteriales</taxon>
        <taxon>Acutalibacteraceae</taxon>
        <taxon>Caproicibacter</taxon>
    </lineage>
</organism>
<dbReference type="EMBL" id="VWXL01000100">
    <property type="protein sequence ID" value="MVB12555.1"/>
    <property type="molecule type" value="Genomic_DNA"/>
</dbReference>
<accession>A0A6N8I3P0</accession>
<dbReference type="EC" id="3.2.1.135" evidence="6"/>
<dbReference type="InterPro" id="IPR014756">
    <property type="entry name" value="Ig_E-set"/>
</dbReference>
<protein>
    <submittedName>
        <fullName evidence="6">Neopullulanase 2</fullName>
        <ecNumber evidence="6">3.2.1.135</ecNumber>
    </submittedName>
</protein>
<dbReference type="SMART" id="SM00642">
    <property type="entry name" value="Aamy"/>
    <property type="match status" value="1"/>
</dbReference>
<proteinExistence type="inferred from homology"/>
<dbReference type="SUPFAM" id="SSF51011">
    <property type="entry name" value="Glycosyl hydrolase domain"/>
    <property type="match status" value="1"/>
</dbReference>
<keyword evidence="7" id="KW-1185">Reference proteome</keyword>
<dbReference type="InterPro" id="IPR013780">
    <property type="entry name" value="Glyco_hydro_b"/>
</dbReference>
<reference evidence="6 7" key="1">
    <citation type="submission" date="2019-09" db="EMBL/GenBank/DDBJ databases">
        <title>Genome sequence of Clostridium sp. EA1.</title>
        <authorList>
            <person name="Poehlein A."/>
            <person name="Bengelsdorf F.R."/>
            <person name="Daniel R."/>
        </authorList>
    </citation>
    <scope>NUCLEOTIDE SEQUENCE [LARGE SCALE GENOMIC DNA]</scope>
    <source>
        <strain evidence="6 7">EA1</strain>
    </source>
</reference>
<dbReference type="Pfam" id="PF00128">
    <property type="entry name" value="Alpha-amylase"/>
    <property type="match status" value="1"/>
</dbReference>
<evidence type="ECO:0000256" key="3">
    <source>
        <dbReference type="ARBA" id="ARBA00023295"/>
    </source>
</evidence>
<dbReference type="Gene3D" id="3.90.400.10">
    <property type="entry name" value="Oligo-1,6-glucosidase, Domain 2"/>
    <property type="match status" value="1"/>
</dbReference>
<comment type="similarity">
    <text evidence="1">Belongs to the glycosyl hydrolase 13 family.</text>
</comment>
<comment type="caution">
    <text evidence="6">The sequence shown here is derived from an EMBL/GenBank/DDBJ whole genome shotgun (WGS) entry which is preliminary data.</text>
</comment>
<keyword evidence="3 6" id="KW-0326">Glycosidase</keyword>
<sequence>MNKAALAHRPVESFVYPVHSKKLVFRFQAARKDLKSCFLVFWRRDEAPKKIRRIPMRCTLRDREHDYFSGKAVFQKTACYIRYYFELSDGSQTVWYGAQGAQPTKPDENYFEYLYPNAGDGPHPPEWCERQIYYQIFPERFQNGDRSNDPPDTVPWGSSPSRGNTMGGDLKGIIDSIDYLSKLGITCLYLTPIFHGSSNHKYDTIDYYKIDPQFGTEEDLTALTDQCHKQGIRIVLDGVFNHCGYYFPPFQDLVKNGERSKYKSWFFPLEFPVKSDPPNYECVGYYKWMPKLNLSNPETCDYFVNVGKYWVGKCGIDGWRLDVADEIEGRFWERFSGALKKDFPEAVLIGESWGDAGRLVLGNRLDGAMNYLFKNAVTDWLAKGKIDAPEFDHRVNRMLSLYPEETRRCMYNLLDSHDTPRFLYDCGGNLQKLKLAVALMMTFPGCPAVFYGDEIGLTGANDPDCRRAMNWDGARQNHALFAWYRRLIRVRKKYGALIRGNYCANLCSSETGLYGFIRSDRGQSLYIVINPTNRKQNAAVPLLEPESEWFDLLSKETVSSEKTQKGESYYNDDIVRYESKLQTTMAPCSVKIYIQKVV</sequence>
<evidence type="ECO:0000256" key="1">
    <source>
        <dbReference type="ARBA" id="ARBA00008061"/>
    </source>
</evidence>
<evidence type="ECO:0000259" key="5">
    <source>
        <dbReference type="SMART" id="SM00642"/>
    </source>
</evidence>